<dbReference type="Proteomes" id="UP000070195">
    <property type="component" value="Unassembled WGS sequence"/>
</dbReference>
<dbReference type="Pfam" id="PF01548">
    <property type="entry name" value="DEDD_Tnp_IS110"/>
    <property type="match status" value="1"/>
</dbReference>
<reference evidence="4 5" key="1">
    <citation type="journal article" date="2016" name="Sci. Rep.">
        <title>Metabolic traits of an uncultured archaeal lineage -MSBL1- from brine pools of the Red Sea.</title>
        <authorList>
            <person name="Mwirichia R."/>
            <person name="Alam I."/>
            <person name="Rashid M."/>
            <person name="Vinu M."/>
            <person name="Ba-Alawi W."/>
            <person name="Anthony Kamau A."/>
            <person name="Kamanda Ngugi D."/>
            <person name="Goker M."/>
            <person name="Klenk H.P."/>
            <person name="Bajic V."/>
            <person name="Stingl U."/>
        </authorList>
    </citation>
    <scope>NUCLEOTIDE SEQUENCE [LARGE SCALE GENOMIC DNA]</scope>
    <source>
        <strain evidence="4">SCGC-AAA259D18</strain>
    </source>
</reference>
<evidence type="ECO:0000313" key="4">
    <source>
        <dbReference type="EMBL" id="KXA91909.1"/>
    </source>
</evidence>
<proteinExistence type="predicted"/>
<dbReference type="InterPro" id="IPR003346">
    <property type="entry name" value="Transposase_20"/>
</dbReference>
<dbReference type="AlphaFoldDB" id="A0A133UCK8"/>
<feature type="coiled-coil region" evidence="1">
    <location>
        <begin position="173"/>
        <end position="207"/>
    </location>
</feature>
<dbReference type="InterPro" id="IPR002525">
    <property type="entry name" value="Transp_IS110-like_N"/>
</dbReference>
<gene>
    <name evidence="4" type="ORF">AKJ63_00445</name>
</gene>
<evidence type="ECO:0000259" key="3">
    <source>
        <dbReference type="Pfam" id="PF02371"/>
    </source>
</evidence>
<evidence type="ECO:0000259" key="2">
    <source>
        <dbReference type="Pfam" id="PF01548"/>
    </source>
</evidence>
<keyword evidence="5" id="KW-1185">Reference proteome</keyword>
<feature type="domain" description="Transposase IS116/IS110/IS902 C-terminal" evidence="3">
    <location>
        <begin position="206"/>
        <end position="288"/>
    </location>
</feature>
<feature type="domain" description="Transposase IS110-like N-terminal" evidence="2">
    <location>
        <begin position="5"/>
        <end position="146"/>
    </location>
</feature>
<dbReference type="PANTHER" id="PTHR33055:SF13">
    <property type="entry name" value="TRANSPOSASE"/>
    <property type="match status" value="1"/>
</dbReference>
<dbReference type="GO" id="GO:0003677">
    <property type="term" value="F:DNA binding"/>
    <property type="evidence" value="ECO:0007669"/>
    <property type="project" value="InterPro"/>
</dbReference>
<dbReference type="GO" id="GO:0006313">
    <property type="term" value="P:DNA transposition"/>
    <property type="evidence" value="ECO:0007669"/>
    <property type="project" value="InterPro"/>
</dbReference>
<protein>
    <submittedName>
        <fullName evidence="4">Uncharacterized protein</fullName>
    </submittedName>
</protein>
<dbReference type="NCBIfam" id="NF033542">
    <property type="entry name" value="transpos_IS110"/>
    <property type="match status" value="1"/>
</dbReference>
<sequence>MTMFVGLDVHKEYHHATVMDEDGEILRRQRFPNSLEEVKSFFSDIDDGKVALEASYFWKPVYDELEEMGFEVKLAHPRKTRVIADEKIKTDLRASEALAQLLRMDWLPETYVPPADIRELRELLRRRVSLVESRTKYKNKIQAELTKRRIDLEGTPWHGPWLSQLEDLEIDSVEDYMAIVRSLNERIDRIEKEVKEKAEEREEVMLIKSITGFSYFSAMTIYASIGEKDRFPGPKELCSYFGVIPSTEQSGGKEKHGGITKEGDNYVRRVLNQCAWSHVNNSDSYITEFFERLKRRKGKPIAITAAARKLVVAIYWMLEREEKFRPGG</sequence>
<evidence type="ECO:0000256" key="1">
    <source>
        <dbReference type="SAM" id="Coils"/>
    </source>
</evidence>
<accession>A0A133UCK8</accession>
<comment type="caution">
    <text evidence="4">The sequence shown here is derived from an EMBL/GenBank/DDBJ whole genome shotgun (WGS) entry which is preliminary data.</text>
</comment>
<keyword evidence="1" id="KW-0175">Coiled coil</keyword>
<name>A0A133UCK8_9EURY</name>
<organism evidence="4 5">
    <name type="scientific">candidate division MSBL1 archaeon SCGC-AAA259D18</name>
    <dbReference type="NCBI Taxonomy" id="1698262"/>
    <lineage>
        <taxon>Archaea</taxon>
        <taxon>Methanobacteriati</taxon>
        <taxon>Methanobacteriota</taxon>
        <taxon>candidate division MSBL1</taxon>
    </lineage>
</organism>
<dbReference type="Pfam" id="PF02371">
    <property type="entry name" value="Transposase_20"/>
    <property type="match status" value="1"/>
</dbReference>
<dbReference type="EMBL" id="LHXM01000006">
    <property type="protein sequence ID" value="KXA91909.1"/>
    <property type="molecule type" value="Genomic_DNA"/>
</dbReference>
<dbReference type="PANTHER" id="PTHR33055">
    <property type="entry name" value="TRANSPOSASE FOR INSERTION SEQUENCE ELEMENT IS1111A"/>
    <property type="match status" value="1"/>
</dbReference>
<evidence type="ECO:0000313" key="5">
    <source>
        <dbReference type="Proteomes" id="UP000070195"/>
    </source>
</evidence>
<dbReference type="GO" id="GO:0004803">
    <property type="term" value="F:transposase activity"/>
    <property type="evidence" value="ECO:0007669"/>
    <property type="project" value="InterPro"/>
</dbReference>
<dbReference type="InterPro" id="IPR047650">
    <property type="entry name" value="Transpos_IS110"/>
</dbReference>